<protein>
    <submittedName>
        <fullName evidence="2">ABC-type Na+ efflux pump permease subunit</fullName>
    </submittedName>
</protein>
<dbReference type="Proteomes" id="UP001234495">
    <property type="component" value="Unassembled WGS sequence"/>
</dbReference>
<dbReference type="EMBL" id="JAUSUD010000006">
    <property type="protein sequence ID" value="MDQ0230444.1"/>
    <property type="molecule type" value="Genomic_DNA"/>
</dbReference>
<comment type="caution">
    <text evidence="2">The sequence shown here is derived from an EMBL/GenBank/DDBJ whole genome shotgun (WGS) entry which is preliminary data.</text>
</comment>
<dbReference type="RefSeq" id="WP_307339739.1">
    <property type="nucleotide sequence ID" value="NZ_JAUSUD010000006.1"/>
</dbReference>
<feature type="transmembrane region" description="Helical" evidence="1">
    <location>
        <begin position="116"/>
        <end position="136"/>
    </location>
</feature>
<sequence length="139" mass="15209">MGNANLGLILYGNILLITMTYLYLFKIRKLIGFQLGMNIANLAGGSFAIVTGVILIYQFPLQFVFITILSTLLGMFVGALFGGLFDYQTLLTGYLNGLMMGLMAPMIGAVASNNTLFLILIEFIFLISFILLLFGAKKT</sequence>
<gene>
    <name evidence="2" type="ORF">J2S19_001700</name>
</gene>
<evidence type="ECO:0000313" key="3">
    <source>
        <dbReference type="Proteomes" id="UP001234495"/>
    </source>
</evidence>
<keyword evidence="1" id="KW-0812">Transmembrane</keyword>
<evidence type="ECO:0000256" key="1">
    <source>
        <dbReference type="SAM" id="Phobius"/>
    </source>
</evidence>
<feature type="transmembrane region" description="Helical" evidence="1">
    <location>
        <begin position="37"/>
        <end position="57"/>
    </location>
</feature>
<keyword evidence="3" id="KW-1185">Reference proteome</keyword>
<evidence type="ECO:0000313" key="2">
    <source>
        <dbReference type="EMBL" id="MDQ0230444.1"/>
    </source>
</evidence>
<feature type="transmembrane region" description="Helical" evidence="1">
    <location>
        <begin position="91"/>
        <end position="110"/>
    </location>
</feature>
<feature type="transmembrane region" description="Helical" evidence="1">
    <location>
        <begin position="63"/>
        <end position="84"/>
    </location>
</feature>
<keyword evidence="1" id="KW-1133">Transmembrane helix</keyword>
<keyword evidence="1" id="KW-0472">Membrane</keyword>
<organism evidence="2 3">
    <name type="scientific">Metabacillus malikii</name>
    <dbReference type="NCBI Taxonomy" id="1504265"/>
    <lineage>
        <taxon>Bacteria</taxon>
        <taxon>Bacillati</taxon>
        <taxon>Bacillota</taxon>
        <taxon>Bacilli</taxon>
        <taxon>Bacillales</taxon>
        <taxon>Bacillaceae</taxon>
        <taxon>Metabacillus</taxon>
    </lineage>
</organism>
<reference evidence="2 3" key="1">
    <citation type="submission" date="2023-07" db="EMBL/GenBank/DDBJ databases">
        <title>Genomic Encyclopedia of Type Strains, Phase IV (KMG-IV): sequencing the most valuable type-strain genomes for metagenomic binning, comparative biology and taxonomic classification.</title>
        <authorList>
            <person name="Goeker M."/>
        </authorList>
    </citation>
    <scope>NUCLEOTIDE SEQUENCE [LARGE SCALE GENOMIC DNA]</scope>
    <source>
        <strain evidence="2 3">DSM 29005</strain>
    </source>
</reference>
<feature type="transmembrane region" description="Helical" evidence="1">
    <location>
        <begin position="6"/>
        <end position="25"/>
    </location>
</feature>
<accession>A0ABT9ZDY7</accession>
<proteinExistence type="predicted"/>
<name>A0ABT9ZDY7_9BACI</name>